<accession>A0A0A1U4J5</accession>
<dbReference type="EMBL" id="KB206670">
    <property type="protein sequence ID" value="ELP89182.1"/>
    <property type="molecule type" value="Genomic_DNA"/>
</dbReference>
<keyword evidence="2" id="KW-1185">Reference proteome</keyword>
<evidence type="ECO:0000313" key="2">
    <source>
        <dbReference type="Proteomes" id="UP000014680"/>
    </source>
</evidence>
<dbReference type="KEGG" id="eiv:EIN_485740"/>
<proteinExistence type="predicted"/>
<gene>
    <name evidence="1" type="ORF">EIN_485740</name>
</gene>
<name>A0A0A1U4J5_ENTIV</name>
<evidence type="ECO:0000313" key="1">
    <source>
        <dbReference type="EMBL" id="ELP89182.1"/>
    </source>
</evidence>
<dbReference type="AlphaFoldDB" id="A0A0A1U4J5"/>
<protein>
    <submittedName>
        <fullName evidence="1">Uncharacterized protein</fullName>
    </submittedName>
</protein>
<organism evidence="1 2">
    <name type="scientific">Entamoeba invadens IP1</name>
    <dbReference type="NCBI Taxonomy" id="370355"/>
    <lineage>
        <taxon>Eukaryota</taxon>
        <taxon>Amoebozoa</taxon>
        <taxon>Evosea</taxon>
        <taxon>Archamoebae</taxon>
        <taxon>Mastigamoebida</taxon>
        <taxon>Entamoebidae</taxon>
        <taxon>Entamoeba</taxon>
    </lineage>
</organism>
<dbReference type="GeneID" id="14888175"/>
<dbReference type="VEuPathDB" id="AmoebaDB:EIN_485740"/>
<sequence>MQSYITSNSPFIVSGNSPFKYVETICQTPTVQESTYLRKRDLSRFSFRNSRNIASATQSILVALLNIKFKIVLKSPLKKAKVTQQLLRIESIEKDNTSLFIEDFVQTRCINRLTFDKEMGVSSKTAGRRAEYNKLTENIHLLMDVLREDGFFFETETTKGKRGTLKMETIKKIYWNGRLFLDKDDIWERGSRINQYINSVFEYQDILCLGEMDRVIQRMY</sequence>
<dbReference type="RefSeq" id="XP_004255953.1">
    <property type="nucleotide sequence ID" value="XM_004255905.1"/>
</dbReference>
<dbReference type="Proteomes" id="UP000014680">
    <property type="component" value="Unassembled WGS sequence"/>
</dbReference>
<reference evidence="1 2" key="1">
    <citation type="submission" date="2012-10" db="EMBL/GenBank/DDBJ databases">
        <authorList>
            <person name="Zafar N."/>
            <person name="Inman J."/>
            <person name="Hall N."/>
            <person name="Lorenzi H."/>
            <person name="Caler E."/>
        </authorList>
    </citation>
    <scope>NUCLEOTIDE SEQUENCE [LARGE SCALE GENOMIC DNA]</scope>
    <source>
        <strain evidence="1 2">IP1</strain>
    </source>
</reference>